<comment type="caution">
    <text evidence="3">The sequence shown here is derived from an EMBL/GenBank/DDBJ whole genome shotgun (WGS) entry which is preliminary data.</text>
</comment>
<evidence type="ECO:0000256" key="1">
    <source>
        <dbReference type="SAM" id="MobiDB-lite"/>
    </source>
</evidence>
<protein>
    <submittedName>
        <fullName evidence="3">Uncharacterized protein</fullName>
    </submittedName>
</protein>
<keyword evidence="2" id="KW-1133">Transmembrane helix</keyword>
<name>A0A2M7G1Y4_9BACT</name>
<keyword evidence="2" id="KW-0472">Membrane</keyword>
<evidence type="ECO:0000313" key="4">
    <source>
        <dbReference type="Proteomes" id="UP000231019"/>
    </source>
</evidence>
<sequence>MDLYTKWAIKIAIGLITGYFATRKNRSFTFWACMGTAGGIALVVLAFLPHLCKRCQQKVTAEEAKLDDCWNCMTVQADSSPHETSDNIQSNDTVRT</sequence>
<dbReference type="EMBL" id="PFFQ01000045">
    <property type="protein sequence ID" value="PIW15766.1"/>
    <property type="molecule type" value="Genomic_DNA"/>
</dbReference>
<dbReference type="AlphaFoldDB" id="A0A2M7G1Y4"/>
<proteinExistence type="predicted"/>
<dbReference type="Proteomes" id="UP000231019">
    <property type="component" value="Unassembled WGS sequence"/>
</dbReference>
<reference evidence="3 4" key="1">
    <citation type="submission" date="2017-09" db="EMBL/GenBank/DDBJ databases">
        <title>Depth-based differentiation of microbial function through sediment-hosted aquifers and enrichment of novel symbionts in the deep terrestrial subsurface.</title>
        <authorList>
            <person name="Probst A.J."/>
            <person name="Ladd B."/>
            <person name="Jarett J.K."/>
            <person name="Geller-Mcgrath D.E."/>
            <person name="Sieber C.M."/>
            <person name="Emerson J.B."/>
            <person name="Anantharaman K."/>
            <person name="Thomas B.C."/>
            <person name="Malmstrom R."/>
            <person name="Stieglmeier M."/>
            <person name="Klingl A."/>
            <person name="Woyke T."/>
            <person name="Ryan C.M."/>
            <person name="Banfield J.F."/>
        </authorList>
    </citation>
    <scope>NUCLEOTIDE SEQUENCE [LARGE SCALE GENOMIC DNA]</scope>
    <source>
        <strain evidence="3">CG17_big_fil_post_rev_8_21_14_2_50_48_46</strain>
    </source>
</reference>
<feature type="transmembrane region" description="Helical" evidence="2">
    <location>
        <begin position="28"/>
        <end position="48"/>
    </location>
</feature>
<keyword evidence="2" id="KW-0812">Transmembrane</keyword>
<organism evidence="3 4">
    <name type="scientific">bacterium (Candidatus Blackallbacteria) CG17_big_fil_post_rev_8_21_14_2_50_48_46</name>
    <dbReference type="NCBI Taxonomy" id="2014261"/>
    <lineage>
        <taxon>Bacteria</taxon>
        <taxon>Candidatus Blackallbacteria</taxon>
    </lineage>
</organism>
<gene>
    <name evidence="3" type="ORF">COW36_15975</name>
</gene>
<feature type="compositionally biased region" description="Polar residues" evidence="1">
    <location>
        <begin position="86"/>
        <end position="96"/>
    </location>
</feature>
<accession>A0A2M7G1Y4</accession>
<evidence type="ECO:0000313" key="3">
    <source>
        <dbReference type="EMBL" id="PIW15766.1"/>
    </source>
</evidence>
<evidence type="ECO:0000256" key="2">
    <source>
        <dbReference type="SAM" id="Phobius"/>
    </source>
</evidence>
<feature type="region of interest" description="Disordered" evidence="1">
    <location>
        <begin position="76"/>
        <end position="96"/>
    </location>
</feature>